<dbReference type="GO" id="GO:0006635">
    <property type="term" value="P:fatty acid beta-oxidation"/>
    <property type="evidence" value="ECO:0007669"/>
    <property type="project" value="TreeGrafter"/>
</dbReference>
<name>A0A7G7MC76_9PSEU</name>
<dbReference type="EC" id="4.2.1.17" evidence="2"/>
<comment type="catalytic activity">
    <reaction evidence="5">
        <text>a 4-saturated-(3S)-3-hydroxyacyl-CoA = a (3E)-enoyl-CoA + H2O</text>
        <dbReference type="Rhea" id="RHEA:20724"/>
        <dbReference type="ChEBI" id="CHEBI:15377"/>
        <dbReference type="ChEBI" id="CHEBI:58521"/>
        <dbReference type="ChEBI" id="CHEBI:137480"/>
        <dbReference type="EC" id="4.2.1.17"/>
    </reaction>
</comment>
<organism evidence="7 8">
    <name type="scientific">Pseudonocardia petroleophila</name>
    <dbReference type="NCBI Taxonomy" id="37331"/>
    <lineage>
        <taxon>Bacteria</taxon>
        <taxon>Bacillati</taxon>
        <taxon>Actinomycetota</taxon>
        <taxon>Actinomycetes</taxon>
        <taxon>Pseudonocardiales</taxon>
        <taxon>Pseudonocardiaceae</taxon>
        <taxon>Pseudonocardia</taxon>
    </lineage>
</organism>
<dbReference type="InterPro" id="IPR029045">
    <property type="entry name" value="ClpP/crotonase-like_dom_sf"/>
</dbReference>
<gene>
    <name evidence="7" type="ORF">H6H00_19340</name>
</gene>
<evidence type="ECO:0000256" key="2">
    <source>
        <dbReference type="ARBA" id="ARBA00012076"/>
    </source>
</evidence>
<evidence type="ECO:0000313" key="8">
    <source>
        <dbReference type="Proteomes" id="UP000515728"/>
    </source>
</evidence>
<dbReference type="AlphaFoldDB" id="A0A7G7MC76"/>
<dbReference type="SUPFAM" id="SSF52096">
    <property type="entry name" value="ClpP/crotonase"/>
    <property type="match status" value="1"/>
</dbReference>
<protein>
    <recommendedName>
        <fullName evidence="2">enoyl-CoA hydratase</fullName>
        <ecNumber evidence="2">4.2.1.17</ecNumber>
    </recommendedName>
</protein>
<dbReference type="InterPro" id="IPR001753">
    <property type="entry name" value="Enoyl-CoA_hydra/iso"/>
</dbReference>
<dbReference type="PROSITE" id="PS00166">
    <property type="entry name" value="ENOYL_COA_HYDRATASE"/>
    <property type="match status" value="1"/>
</dbReference>
<evidence type="ECO:0000256" key="4">
    <source>
        <dbReference type="ARBA" id="ARBA00023709"/>
    </source>
</evidence>
<dbReference type="Gene3D" id="3.90.226.10">
    <property type="entry name" value="2-enoyl-CoA Hydratase, Chain A, domain 1"/>
    <property type="match status" value="1"/>
</dbReference>
<dbReference type="FunFam" id="3.90.226.10:FF:000009">
    <property type="entry name" value="Carnitinyl-CoA dehydratase"/>
    <property type="match status" value="1"/>
</dbReference>
<dbReference type="EMBL" id="CP060131">
    <property type="protein sequence ID" value="QNG50387.1"/>
    <property type="molecule type" value="Genomic_DNA"/>
</dbReference>
<evidence type="ECO:0000313" key="7">
    <source>
        <dbReference type="EMBL" id="QNG50387.1"/>
    </source>
</evidence>
<dbReference type="InterPro" id="IPR018376">
    <property type="entry name" value="Enoyl-CoA_hyd/isom_CS"/>
</dbReference>
<evidence type="ECO:0000256" key="5">
    <source>
        <dbReference type="ARBA" id="ARBA00023717"/>
    </source>
</evidence>
<proteinExistence type="inferred from homology"/>
<dbReference type="CDD" id="cd06558">
    <property type="entry name" value="crotonase-like"/>
    <property type="match status" value="1"/>
</dbReference>
<reference evidence="7 8" key="1">
    <citation type="submission" date="2020-08" db="EMBL/GenBank/DDBJ databases">
        <authorList>
            <person name="Mo P."/>
        </authorList>
    </citation>
    <scope>NUCLEOTIDE SEQUENCE [LARGE SCALE GENOMIC DNA]</scope>
    <source>
        <strain evidence="7 8">CGMCC 4.1532</strain>
    </source>
</reference>
<dbReference type="Pfam" id="PF00378">
    <property type="entry name" value="ECH_1"/>
    <property type="match status" value="1"/>
</dbReference>
<dbReference type="KEGG" id="ppel:H6H00_19340"/>
<dbReference type="Proteomes" id="UP000515728">
    <property type="component" value="Chromosome"/>
</dbReference>
<sequence>MTVTETEFQHVRIEIDRGVGLLTVDRPPANALDLALVQEISLAATRTAARDEVGALVITGAGPRFVAGADIKMMNSLGADEMPRFISGIQRAMDDIEAIPLPTIAAVNGHAMGGGMELALACDLRMLADGARIGLPEVKLGLLPGAGGTQRLVEVVGKGRALDLLYTGRQLGAAEALALGLVNSVHPVDRLVPDAVAYAAGIAAGARPALRELKACVLAHLDGGRRAGMRAEASGIDRLFGTADAREGIAAFVEKRPPRFGQGAGLD</sequence>
<evidence type="ECO:0000256" key="3">
    <source>
        <dbReference type="ARBA" id="ARBA00023239"/>
    </source>
</evidence>
<dbReference type="PANTHER" id="PTHR11941:SF54">
    <property type="entry name" value="ENOYL-COA HYDRATASE, MITOCHONDRIAL"/>
    <property type="match status" value="1"/>
</dbReference>
<evidence type="ECO:0000256" key="6">
    <source>
        <dbReference type="RuleBase" id="RU003707"/>
    </source>
</evidence>
<keyword evidence="3" id="KW-0456">Lyase</keyword>
<dbReference type="RefSeq" id="WP_185717149.1">
    <property type="nucleotide sequence ID" value="NZ_BAAAWI010000001.1"/>
</dbReference>
<dbReference type="PANTHER" id="PTHR11941">
    <property type="entry name" value="ENOYL-COA HYDRATASE-RELATED"/>
    <property type="match status" value="1"/>
</dbReference>
<evidence type="ECO:0000256" key="1">
    <source>
        <dbReference type="ARBA" id="ARBA00005254"/>
    </source>
</evidence>
<comment type="similarity">
    <text evidence="1 6">Belongs to the enoyl-CoA hydratase/isomerase family.</text>
</comment>
<keyword evidence="8" id="KW-1185">Reference proteome</keyword>
<comment type="catalytic activity">
    <reaction evidence="4">
        <text>a (3S)-3-hydroxyacyl-CoA = a (2E)-enoyl-CoA + H2O</text>
        <dbReference type="Rhea" id="RHEA:16105"/>
        <dbReference type="ChEBI" id="CHEBI:15377"/>
        <dbReference type="ChEBI" id="CHEBI:57318"/>
        <dbReference type="ChEBI" id="CHEBI:58856"/>
        <dbReference type="EC" id="4.2.1.17"/>
    </reaction>
</comment>
<accession>A0A7G7MC76</accession>
<dbReference type="GO" id="GO:0004300">
    <property type="term" value="F:enoyl-CoA hydratase activity"/>
    <property type="evidence" value="ECO:0007669"/>
    <property type="project" value="UniProtKB-EC"/>
</dbReference>